<dbReference type="GeneID" id="9576705"/>
<feature type="region of interest" description="Disordered" evidence="1">
    <location>
        <begin position="1"/>
        <end position="127"/>
    </location>
</feature>
<dbReference type="HOGENOM" id="CLU_1972074_0_0_1"/>
<dbReference type="EMBL" id="ACYE01000247">
    <property type="protein sequence ID" value="EFE40439.1"/>
    <property type="molecule type" value="Genomic_DNA"/>
</dbReference>
<organism evidence="2 3">
    <name type="scientific">Trichophyton verrucosum (strain HKI 0517)</name>
    <dbReference type="NCBI Taxonomy" id="663202"/>
    <lineage>
        <taxon>Eukaryota</taxon>
        <taxon>Fungi</taxon>
        <taxon>Dikarya</taxon>
        <taxon>Ascomycota</taxon>
        <taxon>Pezizomycotina</taxon>
        <taxon>Eurotiomycetes</taxon>
        <taxon>Eurotiomycetidae</taxon>
        <taxon>Onygenales</taxon>
        <taxon>Arthrodermataceae</taxon>
        <taxon>Trichophyton</taxon>
    </lineage>
</organism>
<name>D4DCH8_TRIVH</name>
<protein>
    <submittedName>
        <fullName evidence="2">Uncharacterized protein</fullName>
    </submittedName>
</protein>
<evidence type="ECO:0000313" key="3">
    <source>
        <dbReference type="Proteomes" id="UP000008383"/>
    </source>
</evidence>
<feature type="compositionally biased region" description="Gly residues" evidence="1">
    <location>
        <begin position="54"/>
        <end position="64"/>
    </location>
</feature>
<comment type="caution">
    <text evidence="2">The sequence shown here is derived from an EMBL/GenBank/DDBJ whole genome shotgun (WGS) entry which is preliminary data.</text>
</comment>
<reference evidence="3" key="1">
    <citation type="journal article" date="2011" name="Genome Biol.">
        <title>Comparative and functional genomics provide insights into the pathogenicity of dermatophytic fungi.</title>
        <authorList>
            <person name="Burmester A."/>
            <person name="Shelest E."/>
            <person name="Gloeckner G."/>
            <person name="Heddergott C."/>
            <person name="Schindler S."/>
            <person name="Staib P."/>
            <person name="Heidel A."/>
            <person name="Felder M."/>
            <person name="Petzold A."/>
            <person name="Szafranski K."/>
            <person name="Feuermann M."/>
            <person name="Pedruzzi I."/>
            <person name="Priebe S."/>
            <person name="Groth M."/>
            <person name="Winkler R."/>
            <person name="Li W."/>
            <person name="Kniemeyer O."/>
            <person name="Schroeckh V."/>
            <person name="Hertweck C."/>
            <person name="Hube B."/>
            <person name="White T.C."/>
            <person name="Platzer M."/>
            <person name="Guthke R."/>
            <person name="Heitman J."/>
            <person name="Woestemeyer J."/>
            <person name="Zipfel P.F."/>
            <person name="Monod M."/>
            <person name="Brakhage A.A."/>
        </authorList>
    </citation>
    <scope>NUCLEOTIDE SEQUENCE [LARGE SCALE GENOMIC DNA]</scope>
    <source>
        <strain evidence="3">HKI 0517</strain>
    </source>
</reference>
<feature type="compositionally biased region" description="Basic and acidic residues" evidence="1">
    <location>
        <begin position="68"/>
        <end position="95"/>
    </location>
</feature>
<keyword evidence="3" id="KW-1185">Reference proteome</keyword>
<evidence type="ECO:0000313" key="2">
    <source>
        <dbReference type="EMBL" id="EFE40439.1"/>
    </source>
</evidence>
<accession>D4DCH8</accession>
<feature type="compositionally biased region" description="Basic and acidic residues" evidence="1">
    <location>
        <begin position="14"/>
        <end position="30"/>
    </location>
</feature>
<proteinExistence type="predicted"/>
<feature type="compositionally biased region" description="Basic residues" evidence="1">
    <location>
        <begin position="107"/>
        <end position="118"/>
    </location>
</feature>
<dbReference type="Proteomes" id="UP000008383">
    <property type="component" value="Unassembled WGS sequence"/>
</dbReference>
<sequence>MNGRVVRELSALNTERKEMPQAEPELKGQENTDDLAGGGVRDEKLARSNFPLGSCGGDAAGSAGGRAAARETTDNSTKRQRDKRETASAVDEQKEAWQSAKVAMSKLKLKSKSKKAREKSKSEEMLT</sequence>
<dbReference type="KEGG" id="tve:TRV_04833"/>
<dbReference type="RefSeq" id="XP_003021057.1">
    <property type="nucleotide sequence ID" value="XM_003021011.1"/>
</dbReference>
<dbReference type="AlphaFoldDB" id="D4DCH8"/>
<evidence type="ECO:0000256" key="1">
    <source>
        <dbReference type="SAM" id="MobiDB-lite"/>
    </source>
</evidence>
<gene>
    <name evidence="2" type="ORF">TRV_04833</name>
</gene>